<feature type="signal peptide" evidence="1">
    <location>
        <begin position="1"/>
        <end position="25"/>
    </location>
</feature>
<dbReference type="PROSITE" id="PS51257">
    <property type="entry name" value="PROKAR_LIPOPROTEIN"/>
    <property type="match status" value="1"/>
</dbReference>
<evidence type="ECO:0000313" key="3">
    <source>
        <dbReference type="Proteomes" id="UP000818266"/>
    </source>
</evidence>
<accession>A0A9E5JMT8</accession>
<sequence>MPRRPHALVAPLLVLALVSCTPTTVIPPASPPSEEAPLFASDEEALAAATEAYEEFLAVSSQILQDGGEDPERARTYLSDSVFAEELAGYEQFSESGFRLIGQSRITNSVLQQWSQYETKAEIIAYFCVSLEGTDVVNGSGESIVTADRPEQSVFEIVLTGSRSDLVIESKQVWSDESICG</sequence>
<evidence type="ECO:0000313" key="2">
    <source>
        <dbReference type="EMBL" id="NHF62415.1"/>
    </source>
</evidence>
<keyword evidence="3" id="KW-1185">Reference proteome</keyword>
<name>A0A9E5JMT8_9MICO</name>
<gene>
    <name evidence="2" type="ORF">FK219_004025</name>
</gene>
<organism evidence="2 3">
    <name type="scientific">Microcella pacifica</name>
    <dbReference type="NCBI Taxonomy" id="2591847"/>
    <lineage>
        <taxon>Bacteria</taxon>
        <taxon>Bacillati</taxon>
        <taxon>Actinomycetota</taxon>
        <taxon>Actinomycetes</taxon>
        <taxon>Micrococcales</taxon>
        <taxon>Microbacteriaceae</taxon>
        <taxon>Microcella</taxon>
    </lineage>
</organism>
<protein>
    <recommendedName>
        <fullName evidence="4">Nuclear transport factor 2 family protein</fullName>
    </recommendedName>
</protein>
<dbReference type="AlphaFoldDB" id="A0A9E5JMT8"/>
<comment type="caution">
    <text evidence="2">The sequence shown here is derived from an EMBL/GenBank/DDBJ whole genome shotgun (WGS) entry which is preliminary data.</text>
</comment>
<reference evidence="2 3" key="1">
    <citation type="submission" date="2020-03" db="EMBL/GenBank/DDBJ databases">
        <title>Chryseoglobus sp. isolated from a deep-sea seamount.</title>
        <authorList>
            <person name="Zhang D.-C."/>
        </authorList>
    </citation>
    <scope>NUCLEOTIDE SEQUENCE [LARGE SCALE GENOMIC DNA]</scope>
    <source>
        <strain evidence="2 3">KN1116</strain>
    </source>
</reference>
<dbReference type="RefSeq" id="WP_152583153.1">
    <property type="nucleotide sequence ID" value="NZ_VIKT02000005.1"/>
</dbReference>
<evidence type="ECO:0008006" key="4">
    <source>
        <dbReference type="Google" id="ProtNLM"/>
    </source>
</evidence>
<feature type="chain" id="PRO_5039031409" description="Nuclear transport factor 2 family protein" evidence="1">
    <location>
        <begin position="26"/>
        <end position="181"/>
    </location>
</feature>
<dbReference type="OrthoDB" id="5119803at2"/>
<evidence type="ECO:0000256" key="1">
    <source>
        <dbReference type="SAM" id="SignalP"/>
    </source>
</evidence>
<dbReference type="EMBL" id="VIKT02000005">
    <property type="protein sequence ID" value="NHF62415.1"/>
    <property type="molecule type" value="Genomic_DNA"/>
</dbReference>
<proteinExistence type="predicted"/>
<dbReference type="Proteomes" id="UP000818266">
    <property type="component" value="Unassembled WGS sequence"/>
</dbReference>
<keyword evidence="1" id="KW-0732">Signal</keyword>